<reference evidence="3" key="1">
    <citation type="submission" date="2016-04" db="EMBL/GenBank/DDBJ databases">
        <authorList>
            <person name="Evans L.H."/>
            <person name="Alamgir A."/>
            <person name="Owens N."/>
            <person name="Weber N.D."/>
            <person name="Virtaneva K."/>
            <person name="Barbian K."/>
            <person name="Babar A."/>
            <person name="Rosenke K."/>
        </authorList>
    </citation>
    <scope>NUCLEOTIDE SEQUENCE [LARGE SCALE GENOMIC DNA]</scope>
    <source>
        <strain evidence="3">CBS 101.48</strain>
    </source>
</reference>
<sequence>MIKDFPNWMKTSLQESLGTSVDTVVYPSYKTTGDLSVAVRNFSAWLLDQVKTDNNVDIVLLGHSMGGIVGAETILFFDGRRHYDNPLRNASIIGMLAYDTPFYSVNEGFLSSTASSLVEKIDRYLPSATMATATATAATAMEGKGTTRSLRLTGSQQTATKSVATASKSSSNWGLFAGAVGAIGVAAVGAYMARDKISSTASDAYDHLEFVSALMDRGRCHKRMEALLEVSDVFVRCFYIKIPPTPGNNGQQHRTFIALPPDETMYAFIPVITTAESEVAAHTSIFDPRKNDYYYTVGSDSASLIAEMVARHGRKKQHTPQQQQQQADLDLD</sequence>
<dbReference type="InterPro" id="IPR029058">
    <property type="entry name" value="AB_hydrolase_fold"/>
</dbReference>
<dbReference type="OrthoDB" id="442243at2759"/>
<protein>
    <recommendedName>
        <fullName evidence="5">GPI inositol-deacylase</fullName>
    </recommendedName>
</protein>
<dbReference type="PANTHER" id="PTHR47842:SF1">
    <property type="entry name" value="DUF676 DOMAIN-CONTAINING PROTEIN"/>
    <property type="match status" value="1"/>
</dbReference>
<evidence type="ECO:0000313" key="4">
    <source>
        <dbReference type="Proteomes" id="UP000078561"/>
    </source>
</evidence>
<dbReference type="SUPFAM" id="SSF53474">
    <property type="entry name" value="alpha/beta-Hydrolases"/>
    <property type="match status" value="1"/>
</dbReference>
<evidence type="ECO:0000256" key="2">
    <source>
        <dbReference type="SAM" id="Phobius"/>
    </source>
</evidence>
<dbReference type="InParanoid" id="A0A163KXT2"/>
<accession>A0A163KXT2</accession>
<evidence type="ECO:0000313" key="3">
    <source>
        <dbReference type="EMBL" id="SAM01350.1"/>
    </source>
</evidence>
<dbReference type="STRING" id="4829.A0A163KXT2"/>
<evidence type="ECO:0000256" key="1">
    <source>
        <dbReference type="SAM" id="MobiDB-lite"/>
    </source>
</evidence>
<keyword evidence="2" id="KW-0812">Transmembrane</keyword>
<dbReference type="Gene3D" id="3.40.50.1820">
    <property type="entry name" value="alpha/beta hydrolase"/>
    <property type="match status" value="1"/>
</dbReference>
<gene>
    <name evidence="3" type="primary">ABSGL_07091.1 scaffold 8717</name>
</gene>
<proteinExistence type="predicted"/>
<name>A0A163KXT2_ABSGL</name>
<feature type="transmembrane region" description="Helical" evidence="2">
    <location>
        <begin position="173"/>
        <end position="193"/>
    </location>
</feature>
<dbReference type="OMA" id="ISAHINM"/>
<evidence type="ECO:0008006" key="5">
    <source>
        <dbReference type="Google" id="ProtNLM"/>
    </source>
</evidence>
<dbReference type="AlphaFoldDB" id="A0A163KXT2"/>
<keyword evidence="4" id="KW-1185">Reference proteome</keyword>
<dbReference type="EMBL" id="LT553527">
    <property type="protein sequence ID" value="SAM01350.1"/>
    <property type="molecule type" value="Genomic_DNA"/>
</dbReference>
<organism evidence="3">
    <name type="scientific">Absidia glauca</name>
    <name type="common">Pin mould</name>
    <dbReference type="NCBI Taxonomy" id="4829"/>
    <lineage>
        <taxon>Eukaryota</taxon>
        <taxon>Fungi</taxon>
        <taxon>Fungi incertae sedis</taxon>
        <taxon>Mucoromycota</taxon>
        <taxon>Mucoromycotina</taxon>
        <taxon>Mucoromycetes</taxon>
        <taxon>Mucorales</taxon>
        <taxon>Cunninghamellaceae</taxon>
        <taxon>Absidia</taxon>
    </lineage>
</organism>
<dbReference type="Proteomes" id="UP000078561">
    <property type="component" value="Unassembled WGS sequence"/>
</dbReference>
<keyword evidence="2" id="KW-1133">Transmembrane helix</keyword>
<dbReference type="PANTHER" id="PTHR47842">
    <property type="entry name" value="EXPRESSED PROTEIN"/>
    <property type="match status" value="1"/>
</dbReference>
<keyword evidence="2" id="KW-0472">Membrane</keyword>
<feature type="region of interest" description="Disordered" evidence="1">
    <location>
        <begin position="311"/>
        <end position="332"/>
    </location>
</feature>